<name>A0ABX7GXQ8_9GAMM</name>
<gene>
    <name evidence="1" type="ORF">ISN74_07940</name>
</gene>
<dbReference type="RefSeq" id="WP_188798817.1">
    <property type="nucleotide sequence ID" value="NZ_BMIZ01000001.1"/>
</dbReference>
<keyword evidence="2" id="KW-1185">Reference proteome</keyword>
<dbReference type="Proteomes" id="UP000663181">
    <property type="component" value="Chromosome"/>
</dbReference>
<reference evidence="1 2" key="1">
    <citation type="submission" date="2020-10" db="EMBL/GenBank/DDBJ databases">
        <title>Phylogeny of dyella-like bacteria.</title>
        <authorList>
            <person name="Fu J."/>
        </authorList>
    </citation>
    <scope>NUCLEOTIDE SEQUENCE [LARGE SCALE GENOMIC DNA]</scope>
    <source>
        <strain evidence="1 2">DHOB09</strain>
    </source>
</reference>
<proteinExistence type="predicted"/>
<accession>A0ABX7GXQ8</accession>
<protein>
    <submittedName>
        <fullName evidence="1">DUF2184 domain-containing protein</fullName>
    </submittedName>
</protein>
<dbReference type="EMBL" id="CP064030">
    <property type="protein sequence ID" value="QRN55249.1"/>
    <property type="molecule type" value="Genomic_DNA"/>
</dbReference>
<evidence type="ECO:0000313" key="1">
    <source>
        <dbReference type="EMBL" id="QRN55249.1"/>
    </source>
</evidence>
<sequence length="342" mass="37069">MSGYFPSVAKVTPSYSEPGLILTWTQVTGAFELLPGGNMKTTLGQNDKFVYVSALDVRTDAGAAQSAFNLLPSATFSASLYSTPTYLLATRAIYDHHQVADAAEWNVSLPKAQELGSRQGIFQFARTALLYGINPTNGEGLLNSANATNVTLPPDPWGNDTTQSYDNGAMAFWLGEQVQQCAANMFMSGKKAALKVTIAGPQRVVMPWITYDIVQVTSYQREGAGTENTGTVLQNILGKAGYEVEFTFDDTLEGKGAGGTDMVVLSIPEIVDLNPVDINTNEFAELMPSIKDVNAMYTDMVAPRKISTPIPDGGVNERYEQRITSGWNLRPEGLFLLSMPYT</sequence>
<evidence type="ECO:0000313" key="2">
    <source>
        <dbReference type="Proteomes" id="UP000663181"/>
    </source>
</evidence>
<organism evidence="1 2">
    <name type="scientific">Dyella caseinilytica</name>
    <dbReference type="NCBI Taxonomy" id="1849581"/>
    <lineage>
        <taxon>Bacteria</taxon>
        <taxon>Pseudomonadati</taxon>
        <taxon>Pseudomonadota</taxon>
        <taxon>Gammaproteobacteria</taxon>
        <taxon>Lysobacterales</taxon>
        <taxon>Rhodanobacteraceae</taxon>
        <taxon>Dyella</taxon>
    </lineage>
</organism>